<name>A0A6N8DKU4_RHOAC</name>
<dbReference type="AlphaFoldDB" id="A0A6N8DKU4"/>
<evidence type="ECO:0000313" key="2">
    <source>
        <dbReference type="Proteomes" id="UP000439113"/>
    </source>
</evidence>
<sequence>MTRIVEHRSALPFGAVVEMRVHDVDDAPALATLSVTKFGASFDPDAFPHPLPAAEALLAALDYAEKAGIACVWIDDPGGRFPPNMRPAR</sequence>
<dbReference type="OrthoDB" id="9977579at2"/>
<dbReference type="RefSeq" id="WP_155444467.1">
    <property type="nucleotide sequence ID" value="NZ_JAOQNR010000001.1"/>
</dbReference>
<comment type="caution">
    <text evidence="1">The sequence shown here is derived from an EMBL/GenBank/DDBJ whole genome shotgun (WGS) entry which is preliminary data.</text>
</comment>
<protein>
    <submittedName>
        <fullName evidence="1">Uncharacterized protein</fullName>
    </submittedName>
</protein>
<accession>A0A6N8DKU4</accession>
<organism evidence="1 2">
    <name type="scientific">Rhodoblastus acidophilus</name>
    <name type="common">Rhodopseudomonas acidophila</name>
    <dbReference type="NCBI Taxonomy" id="1074"/>
    <lineage>
        <taxon>Bacteria</taxon>
        <taxon>Pseudomonadati</taxon>
        <taxon>Pseudomonadota</taxon>
        <taxon>Alphaproteobacteria</taxon>
        <taxon>Hyphomicrobiales</taxon>
        <taxon>Rhodoblastaceae</taxon>
        <taxon>Rhodoblastus</taxon>
    </lineage>
</organism>
<dbReference type="Proteomes" id="UP000439113">
    <property type="component" value="Unassembled WGS sequence"/>
</dbReference>
<gene>
    <name evidence="1" type="ORF">GJ654_02305</name>
</gene>
<reference evidence="1 2" key="1">
    <citation type="submission" date="2019-11" db="EMBL/GenBank/DDBJ databases">
        <title>Whole-genome sequence of a Rhodoblastus acidophilus DSM 142.</title>
        <authorList>
            <person name="Kyndt J.A."/>
            <person name="Meyer T.E."/>
        </authorList>
    </citation>
    <scope>NUCLEOTIDE SEQUENCE [LARGE SCALE GENOMIC DNA]</scope>
    <source>
        <strain evidence="1 2">DSM 142</strain>
    </source>
</reference>
<evidence type="ECO:0000313" key="1">
    <source>
        <dbReference type="EMBL" id="MTV29823.1"/>
    </source>
</evidence>
<dbReference type="EMBL" id="WNKS01000001">
    <property type="protein sequence ID" value="MTV29823.1"/>
    <property type="molecule type" value="Genomic_DNA"/>
</dbReference>
<proteinExistence type="predicted"/>